<dbReference type="SUPFAM" id="SSF51905">
    <property type="entry name" value="FAD/NAD(P)-binding domain"/>
    <property type="match status" value="1"/>
</dbReference>
<name>A0ABM6GCN3_9BACT</name>
<proteinExistence type="inferred from homology"/>
<dbReference type="InterPro" id="IPR040131">
    <property type="entry name" value="MnmG_N"/>
</dbReference>
<keyword evidence="4 10" id="KW-0285">Flavoprotein</keyword>
<dbReference type="InterPro" id="IPR004417">
    <property type="entry name" value="TrmFO"/>
</dbReference>
<dbReference type="Gene3D" id="3.50.50.60">
    <property type="entry name" value="FAD/NAD(P)-binding domain"/>
    <property type="match status" value="2"/>
</dbReference>
<evidence type="ECO:0000256" key="6">
    <source>
        <dbReference type="ARBA" id="ARBA00022694"/>
    </source>
</evidence>
<comment type="catalytic activity">
    <reaction evidence="10">
        <text>uridine(54) in tRNA + (6R)-5,10-methylene-5,6,7,8-tetrahydrofolate + NADPH + H(+) = 5-methyluridine(54) in tRNA + (6S)-5,6,7,8-tetrahydrofolate + NADP(+)</text>
        <dbReference type="Rhea" id="RHEA:62372"/>
        <dbReference type="Rhea" id="RHEA-COMP:10167"/>
        <dbReference type="Rhea" id="RHEA-COMP:10193"/>
        <dbReference type="ChEBI" id="CHEBI:15378"/>
        <dbReference type="ChEBI" id="CHEBI:15636"/>
        <dbReference type="ChEBI" id="CHEBI:57453"/>
        <dbReference type="ChEBI" id="CHEBI:57783"/>
        <dbReference type="ChEBI" id="CHEBI:58349"/>
        <dbReference type="ChEBI" id="CHEBI:65315"/>
        <dbReference type="ChEBI" id="CHEBI:74447"/>
        <dbReference type="EC" id="2.1.1.74"/>
    </reaction>
</comment>
<evidence type="ECO:0000313" key="12">
    <source>
        <dbReference type="EMBL" id="APT73306.1"/>
    </source>
</evidence>
<dbReference type="NCBIfam" id="NF003739">
    <property type="entry name" value="PRK05335.1"/>
    <property type="match status" value="1"/>
</dbReference>
<keyword evidence="13" id="KW-1185">Reference proteome</keyword>
<comment type="similarity">
    <text evidence="10">Belongs to the MnmG family. TrmFO subfamily.</text>
</comment>
<reference evidence="12 13" key="1">
    <citation type="submission" date="2014-02" db="EMBL/GenBank/DDBJ databases">
        <title>Diversity of Thermotogales isolates from hydrothermal vents.</title>
        <authorList>
            <person name="Haverkamp T.H.A."/>
            <person name="Lossouarn J."/>
            <person name="Geslin C."/>
            <person name="Nesbo C.L."/>
        </authorList>
    </citation>
    <scope>NUCLEOTIDE SEQUENCE [LARGE SCALE GENOMIC DNA]</scope>
    <source>
        <strain evidence="12 13">431</strain>
    </source>
</reference>
<keyword evidence="7 10" id="KW-0274">FAD</keyword>
<keyword evidence="9 10" id="KW-0520">NAD</keyword>
<dbReference type="Proteomes" id="UP000185490">
    <property type="component" value="Chromosome"/>
</dbReference>
<dbReference type="Pfam" id="PF01134">
    <property type="entry name" value="GIDA"/>
    <property type="match status" value="1"/>
</dbReference>
<comment type="catalytic activity">
    <reaction evidence="10">
        <text>uridine(54) in tRNA + (6R)-5,10-methylene-5,6,7,8-tetrahydrofolate + NADH + H(+) = 5-methyluridine(54) in tRNA + (6S)-5,6,7,8-tetrahydrofolate + NAD(+)</text>
        <dbReference type="Rhea" id="RHEA:16873"/>
        <dbReference type="Rhea" id="RHEA-COMP:10167"/>
        <dbReference type="Rhea" id="RHEA-COMP:10193"/>
        <dbReference type="ChEBI" id="CHEBI:15378"/>
        <dbReference type="ChEBI" id="CHEBI:15636"/>
        <dbReference type="ChEBI" id="CHEBI:57453"/>
        <dbReference type="ChEBI" id="CHEBI:57540"/>
        <dbReference type="ChEBI" id="CHEBI:57945"/>
        <dbReference type="ChEBI" id="CHEBI:65315"/>
        <dbReference type="ChEBI" id="CHEBI:74447"/>
        <dbReference type="EC" id="2.1.1.74"/>
    </reaction>
</comment>
<keyword evidence="5 10" id="KW-0808">Transferase</keyword>
<organism evidence="12 13">
    <name type="scientific">Thermosipho melanesiensis</name>
    <dbReference type="NCBI Taxonomy" id="46541"/>
    <lineage>
        <taxon>Bacteria</taxon>
        <taxon>Thermotogati</taxon>
        <taxon>Thermotogota</taxon>
        <taxon>Thermotogae</taxon>
        <taxon>Thermotogales</taxon>
        <taxon>Fervidobacteriaceae</taxon>
        <taxon>Thermosipho</taxon>
    </lineage>
</organism>
<dbReference type="EMBL" id="CP007389">
    <property type="protein sequence ID" value="APT73306.1"/>
    <property type="molecule type" value="Genomic_DNA"/>
</dbReference>
<evidence type="ECO:0000313" key="13">
    <source>
        <dbReference type="Proteomes" id="UP000185490"/>
    </source>
</evidence>
<gene>
    <name evidence="12" type="primary">gid</name>
    <name evidence="10" type="synonym">trmFO</name>
    <name evidence="12" type="ORF">BW47_01290</name>
</gene>
<keyword evidence="3 10" id="KW-0489">Methyltransferase</keyword>
<comment type="cofactor">
    <cofactor evidence="1 10">
        <name>FAD</name>
        <dbReference type="ChEBI" id="CHEBI:57692"/>
    </cofactor>
</comment>
<evidence type="ECO:0000256" key="4">
    <source>
        <dbReference type="ARBA" id="ARBA00022630"/>
    </source>
</evidence>
<evidence type="ECO:0000256" key="10">
    <source>
        <dbReference type="HAMAP-Rule" id="MF_01037"/>
    </source>
</evidence>
<dbReference type="PANTHER" id="PTHR11806:SF2">
    <property type="entry name" value="METHYLENETETRAHYDROFOLATE--TRNA-(URACIL-5-)-METHYLTRANSFERASE TRMFO"/>
    <property type="match status" value="1"/>
</dbReference>
<dbReference type="PANTHER" id="PTHR11806">
    <property type="entry name" value="GLUCOSE INHIBITED DIVISION PROTEIN A"/>
    <property type="match status" value="1"/>
</dbReference>
<feature type="domain" description="MnmG N-terminal" evidence="11">
    <location>
        <begin position="3"/>
        <end position="366"/>
    </location>
</feature>
<keyword evidence="6 10" id="KW-0819">tRNA processing</keyword>
<evidence type="ECO:0000259" key="11">
    <source>
        <dbReference type="Pfam" id="PF01134"/>
    </source>
</evidence>
<evidence type="ECO:0000256" key="3">
    <source>
        <dbReference type="ARBA" id="ARBA00022603"/>
    </source>
</evidence>
<dbReference type="InterPro" id="IPR036188">
    <property type="entry name" value="FAD/NAD-bd_sf"/>
</dbReference>
<dbReference type="HAMAP" id="MF_01037">
    <property type="entry name" value="TrmFO"/>
    <property type="match status" value="1"/>
</dbReference>
<evidence type="ECO:0000256" key="7">
    <source>
        <dbReference type="ARBA" id="ARBA00022827"/>
    </source>
</evidence>
<comment type="function">
    <text evidence="10">Catalyzes the folate-dependent formation of 5-methyl-uridine at position 54 (M-5-U54) in all tRNAs.</text>
</comment>
<dbReference type="NCBIfam" id="TIGR00137">
    <property type="entry name" value="gid_trmFO"/>
    <property type="match status" value="1"/>
</dbReference>
<keyword evidence="2 10" id="KW-0963">Cytoplasm</keyword>
<dbReference type="RefSeq" id="WP_012056470.1">
    <property type="nucleotide sequence ID" value="NZ_CP007389.1"/>
</dbReference>
<evidence type="ECO:0000256" key="9">
    <source>
        <dbReference type="ARBA" id="ARBA00023027"/>
    </source>
</evidence>
<evidence type="ECO:0000256" key="5">
    <source>
        <dbReference type="ARBA" id="ARBA00022679"/>
    </source>
</evidence>
<keyword evidence="8 10" id="KW-0521">NADP</keyword>
<evidence type="ECO:0000256" key="2">
    <source>
        <dbReference type="ARBA" id="ARBA00022490"/>
    </source>
</evidence>
<sequence length="429" mass="48916">MIVNIIGAGLAGVEVAWKLLNTGVKVRIFEQKPKKFSTVHKNPNFGELVCSNSLKSESLNNAEGILKAEMNILDSLVLKCAYRCRVPAGKALAVDRDKFSQCITEHILSFDNVEVIREEIKSIDLKEDEIWVVATGPTTDGEFANWLSNLTGGFLNFFDAVAPIISGDSIDFNKCFFADRYGKGTSDYINCPMTKEEYERFYKELINAEKIEMEDFDRKLLFERCQPIEEIAKSGEKSLLFGPLRPVGLIDPRTGKMPYAIIQLRKEDENGNMYNLVGFQTRLKWPQQKRIIRLIPGLENAEILRYGVMHRNTYIDSPKVLDEFLRHKKFQNLFFAGQITGVEGYVESAATGIFVGINILRFLEKKELVALPTKTMLGALLNYITTSKQLKPMYANFGLVDVKMGKKEKREKLHKICLEEMKKFLYMLK</sequence>
<feature type="binding site" evidence="10">
    <location>
        <begin position="7"/>
        <end position="12"/>
    </location>
    <ligand>
        <name>FAD</name>
        <dbReference type="ChEBI" id="CHEBI:57692"/>
    </ligand>
</feature>
<accession>A0ABM6GCN3</accession>
<dbReference type="InterPro" id="IPR002218">
    <property type="entry name" value="MnmG-rel"/>
</dbReference>
<comment type="subcellular location">
    <subcellularLocation>
        <location evidence="10">Cytoplasm</location>
    </subcellularLocation>
</comment>
<protein>
    <recommendedName>
        <fullName evidence="10">Methylenetetrahydrofolate--tRNA-(uracil-5-)-methyltransferase TrmFO</fullName>
        <ecNumber evidence="10">2.1.1.74</ecNumber>
    </recommendedName>
    <alternativeName>
        <fullName evidence="10">Folate-dependent tRNA (uracil-5-)-methyltransferase</fullName>
    </alternativeName>
    <alternativeName>
        <fullName evidence="10">Folate-dependent tRNA(M-5-U54)-methyltransferase</fullName>
    </alternativeName>
</protein>
<evidence type="ECO:0000256" key="8">
    <source>
        <dbReference type="ARBA" id="ARBA00022857"/>
    </source>
</evidence>
<dbReference type="EC" id="2.1.1.74" evidence="10"/>
<evidence type="ECO:0000256" key="1">
    <source>
        <dbReference type="ARBA" id="ARBA00001974"/>
    </source>
</evidence>